<dbReference type="GO" id="GO:0008270">
    <property type="term" value="F:zinc ion binding"/>
    <property type="evidence" value="ECO:0007669"/>
    <property type="project" value="UniProtKB-KW"/>
</dbReference>
<evidence type="ECO:0000256" key="3">
    <source>
        <dbReference type="ARBA" id="ARBA00022833"/>
    </source>
</evidence>
<evidence type="ECO:0000256" key="4">
    <source>
        <dbReference type="SAM" id="MobiDB-lite"/>
    </source>
</evidence>
<evidence type="ECO:0000259" key="6">
    <source>
        <dbReference type="PROSITE" id="PS01358"/>
    </source>
</evidence>
<proteinExistence type="predicted"/>
<reference evidence="7" key="1">
    <citation type="journal article" date="2023" name="Mol. Phylogenet. Evol.">
        <title>Genome-scale phylogeny and comparative genomics of the fungal order Sordariales.</title>
        <authorList>
            <person name="Hensen N."/>
            <person name="Bonometti L."/>
            <person name="Westerberg I."/>
            <person name="Brannstrom I.O."/>
            <person name="Guillou S."/>
            <person name="Cros-Aarteil S."/>
            <person name="Calhoun S."/>
            <person name="Haridas S."/>
            <person name="Kuo A."/>
            <person name="Mondo S."/>
            <person name="Pangilinan J."/>
            <person name="Riley R."/>
            <person name="LaButti K."/>
            <person name="Andreopoulos B."/>
            <person name="Lipzen A."/>
            <person name="Chen C."/>
            <person name="Yan M."/>
            <person name="Daum C."/>
            <person name="Ng V."/>
            <person name="Clum A."/>
            <person name="Steindorff A."/>
            <person name="Ohm R.A."/>
            <person name="Martin F."/>
            <person name="Silar P."/>
            <person name="Natvig D.O."/>
            <person name="Lalanne C."/>
            <person name="Gautier V."/>
            <person name="Ament-Velasquez S.L."/>
            <person name="Kruys A."/>
            <person name="Hutchinson M.I."/>
            <person name="Powell A.J."/>
            <person name="Barry K."/>
            <person name="Miller A.N."/>
            <person name="Grigoriev I.V."/>
            <person name="Debuchy R."/>
            <person name="Gladieux P."/>
            <person name="Hiltunen Thoren M."/>
            <person name="Johannesson H."/>
        </authorList>
    </citation>
    <scope>NUCLEOTIDE SEQUENCE</scope>
    <source>
        <strain evidence="7">SMH4131-1</strain>
    </source>
</reference>
<protein>
    <recommendedName>
        <fullName evidence="6">RanBP2-type domain-containing protein</fullName>
    </recommendedName>
</protein>
<feature type="chain" id="PRO_5042250881" description="RanBP2-type domain-containing protein" evidence="5">
    <location>
        <begin position="22"/>
        <end position="198"/>
    </location>
</feature>
<dbReference type="Proteomes" id="UP001286456">
    <property type="component" value="Unassembled WGS sequence"/>
</dbReference>
<evidence type="ECO:0000313" key="8">
    <source>
        <dbReference type="Proteomes" id="UP001286456"/>
    </source>
</evidence>
<evidence type="ECO:0000256" key="5">
    <source>
        <dbReference type="SAM" id="SignalP"/>
    </source>
</evidence>
<dbReference type="PROSITE" id="PS01358">
    <property type="entry name" value="ZF_RANBP2_1"/>
    <property type="match status" value="1"/>
</dbReference>
<keyword evidence="5" id="KW-0732">Signal</keyword>
<accession>A0AAE0MKM7</accession>
<gene>
    <name evidence="7" type="ORF">B0T19DRAFT_395887</name>
</gene>
<evidence type="ECO:0000256" key="1">
    <source>
        <dbReference type="ARBA" id="ARBA00022723"/>
    </source>
</evidence>
<feature type="region of interest" description="Disordered" evidence="4">
    <location>
        <begin position="26"/>
        <end position="50"/>
    </location>
</feature>
<name>A0AAE0MKM7_9PEZI</name>
<feature type="domain" description="RanBP2-type" evidence="6">
    <location>
        <begin position="161"/>
        <end position="180"/>
    </location>
</feature>
<dbReference type="EMBL" id="JAUEPO010000001">
    <property type="protein sequence ID" value="KAK3336091.1"/>
    <property type="molecule type" value="Genomic_DNA"/>
</dbReference>
<organism evidence="7 8">
    <name type="scientific">Cercophora scortea</name>
    <dbReference type="NCBI Taxonomy" id="314031"/>
    <lineage>
        <taxon>Eukaryota</taxon>
        <taxon>Fungi</taxon>
        <taxon>Dikarya</taxon>
        <taxon>Ascomycota</taxon>
        <taxon>Pezizomycotina</taxon>
        <taxon>Sordariomycetes</taxon>
        <taxon>Sordariomycetidae</taxon>
        <taxon>Sordariales</taxon>
        <taxon>Lasiosphaeriaceae</taxon>
        <taxon>Cercophora</taxon>
    </lineage>
</organism>
<keyword evidence="1" id="KW-0479">Metal-binding</keyword>
<evidence type="ECO:0000313" key="7">
    <source>
        <dbReference type="EMBL" id="KAK3336091.1"/>
    </source>
</evidence>
<keyword evidence="8" id="KW-1185">Reference proteome</keyword>
<feature type="signal peptide" evidence="5">
    <location>
        <begin position="1"/>
        <end position="21"/>
    </location>
</feature>
<reference evidence="7" key="2">
    <citation type="submission" date="2023-06" db="EMBL/GenBank/DDBJ databases">
        <authorList>
            <consortium name="Lawrence Berkeley National Laboratory"/>
            <person name="Haridas S."/>
            <person name="Hensen N."/>
            <person name="Bonometti L."/>
            <person name="Westerberg I."/>
            <person name="Brannstrom I.O."/>
            <person name="Guillou S."/>
            <person name="Cros-Aarteil S."/>
            <person name="Calhoun S."/>
            <person name="Kuo A."/>
            <person name="Mondo S."/>
            <person name="Pangilinan J."/>
            <person name="Riley R."/>
            <person name="Labutti K."/>
            <person name="Andreopoulos B."/>
            <person name="Lipzen A."/>
            <person name="Chen C."/>
            <person name="Yanf M."/>
            <person name="Daum C."/>
            <person name="Ng V."/>
            <person name="Clum A."/>
            <person name="Steindorff A."/>
            <person name="Ohm R."/>
            <person name="Martin F."/>
            <person name="Silar P."/>
            <person name="Natvig D."/>
            <person name="Lalanne C."/>
            <person name="Gautier V."/>
            <person name="Ament-Velasquez S.L."/>
            <person name="Kruys A."/>
            <person name="Hutchinson M.I."/>
            <person name="Powell A.J."/>
            <person name="Barry K."/>
            <person name="Miller A.N."/>
            <person name="Grigoriev I.V."/>
            <person name="Debuchy R."/>
            <person name="Gladieux P."/>
            <person name="Thoren M.H."/>
            <person name="Johannesson H."/>
        </authorList>
    </citation>
    <scope>NUCLEOTIDE SEQUENCE</scope>
    <source>
        <strain evidence="7">SMH4131-1</strain>
    </source>
</reference>
<keyword evidence="2" id="KW-0863">Zinc-finger</keyword>
<comment type="caution">
    <text evidence="7">The sequence shown here is derived from an EMBL/GenBank/DDBJ whole genome shotgun (WGS) entry which is preliminary data.</text>
</comment>
<dbReference type="AlphaFoldDB" id="A0AAE0MKM7"/>
<sequence>MWKLLRRHLAAVVSFLQLAKQAAEQRKASQDDESSAPTDWATLTDPDEANRAAEDSAAQAADQKLKAQRVLARNVYLDRKPTGDPEHPEEPVPLATAAFLYINQTREGSQRERQFLYYHAAEELGNGKLPIMGRLEAREMDRRRLQALDNNTRVLDRDTAWECCGCSATNSRFEFLCSVCKAHSKCSCCEPVAGNLCE</sequence>
<evidence type="ECO:0000256" key="2">
    <source>
        <dbReference type="ARBA" id="ARBA00022771"/>
    </source>
</evidence>
<dbReference type="InterPro" id="IPR001876">
    <property type="entry name" value="Znf_RanBP2"/>
</dbReference>
<keyword evidence="3" id="KW-0862">Zinc</keyword>